<accession>A0ABP9VNB4</accession>
<evidence type="ECO:0000256" key="1">
    <source>
        <dbReference type="SAM" id="SignalP"/>
    </source>
</evidence>
<evidence type="ECO:0000313" key="3">
    <source>
        <dbReference type="Proteomes" id="UP001416858"/>
    </source>
</evidence>
<comment type="caution">
    <text evidence="2">The sequence shown here is derived from an EMBL/GenBank/DDBJ whole genome shotgun (WGS) entry which is preliminary data.</text>
</comment>
<name>A0ABP9VNB4_9BACT</name>
<evidence type="ECO:0000313" key="2">
    <source>
        <dbReference type="EMBL" id="GAA5506166.1"/>
    </source>
</evidence>
<feature type="signal peptide" evidence="1">
    <location>
        <begin position="1"/>
        <end position="24"/>
    </location>
</feature>
<dbReference type="EMBL" id="BAABRO010000002">
    <property type="protein sequence ID" value="GAA5506166.1"/>
    <property type="molecule type" value="Genomic_DNA"/>
</dbReference>
<keyword evidence="3" id="KW-1185">Reference proteome</keyword>
<reference evidence="2 3" key="1">
    <citation type="submission" date="2024-02" db="EMBL/GenBank/DDBJ databases">
        <title>Rhodopirellula caenicola NBRC 110016.</title>
        <authorList>
            <person name="Ichikawa N."/>
            <person name="Katano-Makiyama Y."/>
            <person name="Hidaka K."/>
        </authorList>
    </citation>
    <scope>NUCLEOTIDE SEQUENCE [LARGE SCALE GENOMIC DNA]</scope>
    <source>
        <strain evidence="2 3">NBRC 110016</strain>
    </source>
</reference>
<protein>
    <submittedName>
        <fullName evidence="2">Uncharacterized protein</fullName>
    </submittedName>
</protein>
<feature type="chain" id="PRO_5045393506" evidence="1">
    <location>
        <begin position="25"/>
        <end position="182"/>
    </location>
</feature>
<dbReference type="RefSeq" id="WP_345683121.1">
    <property type="nucleotide sequence ID" value="NZ_BAABRO010000002.1"/>
</dbReference>
<gene>
    <name evidence="2" type="ORF">Rcae01_01618</name>
</gene>
<sequence>MLIRKAAFLAAVSSGFFGAAQAEAGCFGKRNCCQTTPVVCPPCNVPVVYHGSLAPATTGVLGHNSVPCCNNAPVEQINSCTPTPSVPVIKYRTEYRTRTVPVTKYRLETREEEIVNRDGSISKREVQIQVPYTEHIEQTYSVQVPYLEEEGQSVRSSSSIEDTLNKIEGDVRAIKARLGISN</sequence>
<keyword evidence="1" id="KW-0732">Signal</keyword>
<organism evidence="2 3">
    <name type="scientific">Novipirellula caenicola</name>
    <dbReference type="NCBI Taxonomy" id="1536901"/>
    <lineage>
        <taxon>Bacteria</taxon>
        <taxon>Pseudomonadati</taxon>
        <taxon>Planctomycetota</taxon>
        <taxon>Planctomycetia</taxon>
        <taxon>Pirellulales</taxon>
        <taxon>Pirellulaceae</taxon>
        <taxon>Novipirellula</taxon>
    </lineage>
</organism>
<dbReference type="Proteomes" id="UP001416858">
    <property type="component" value="Unassembled WGS sequence"/>
</dbReference>
<proteinExistence type="predicted"/>